<dbReference type="AlphaFoldDB" id="A0A6J4JMV6"/>
<proteinExistence type="predicted"/>
<protein>
    <submittedName>
        <fullName evidence="2">Uncharacterized protein</fullName>
    </submittedName>
</protein>
<reference evidence="2" key="1">
    <citation type="submission" date="2020-02" db="EMBL/GenBank/DDBJ databases">
        <authorList>
            <person name="Meier V. D."/>
        </authorList>
    </citation>
    <scope>NUCLEOTIDE SEQUENCE</scope>
    <source>
        <strain evidence="2">AVDCRST_MAG56</strain>
    </source>
</reference>
<gene>
    <name evidence="2" type="ORF">AVDCRST_MAG56-4915</name>
</gene>
<sequence length="221" mass="22419">MADDYRVGRVHAPAGPGPRAGVADDAPEILLGQGAGQRFAVGFQRGEDVDLAAPVLARTDAAAVHHQGGAVEAAHGHHGAGHVLVATHHGHHAVVPLGAGHGFDGVGNEVAGGQGKAHPPGAHREGVAHAGGVEDEPHQAGVFQALFDEPGQVVEVHVAGVAFEAGTGNADLGFLQVGFGKAGPVQHGPRRRLTGVLRDGAAVFVEEMGHEDASGRKDKRL</sequence>
<evidence type="ECO:0000256" key="1">
    <source>
        <dbReference type="SAM" id="MobiDB-lite"/>
    </source>
</evidence>
<organism evidence="2">
    <name type="scientific">uncultured Cytophagales bacterium</name>
    <dbReference type="NCBI Taxonomy" id="158755"/>
    <lineage>
        <taxon>Bacteria</taxon>
        <taxon>Pseudomonadati</taxon>
        <taxon>Bacteroidota</taxon>
        <taxon>Sphingobacteriia</taxon>
        <taxon>Sphingobacteriales</taxon>
        <taxon>environmental samples</taxon>
    </lineage>
</organism>
<feature type="region of interest" description="Disordered" evidence="1">
    <location>
        <begin position="1"/>
        <end position="24"/>
    </location>
</feature>
<accession>A0A6J4JMV6</accession>
<feature type="compositionally biased region" description="Low complexity" evidence="1">
    <location>
        <begin position="10"/>
        <end position="24"/>
    </location>
</feature>
<evidence type="ECO:0000313" key="2">
    <source>
        <dbReference type="EMBL" id="CAA9282737.1"/>
    </source>
</evidence>
<name>A0A6J4JMV6_9SPHI</name>
<dbReference type="EMBL" id="CADCTQ010000324">
    <property type="protein sequence ID" value="CAA9282737.1"/>
    <property type="molecule type" value="Genomic_DNA"/>
</dbReference>